<dbReference type="Proteomes" id="UP000320176">
    <property type="component" value="Unassembled WGS sequence"/>
</dbReference>
<dbReference type="AlphaFoldDB" id="A0A5C6AGS1"/>
<dbReference type="EMBL" id="SJPN01000006">
    <property type="protein sequence ID" value="TWT98385.1"/>
    <property type="molecule type" value="Genomic_DNA"/>
</dbReference>
<reference evidence="1 2" key="1">
    <citation type="submission" date="2019-02" db="EMBL/GenBank/DDBJ databases">
        <title>Deep-cultivation of Planctomycetes and their phenomic and genomic characterization uncovers novel biology.</title>
        <authorList>
            <person name="Wiegand S."/>
            <person name="Jogler M."/>
            <person name="Boedeker C."/>
            <person name="Pinto D."/>
            <person name="Vollmers J."/>
            <person name="Rivas-Marin E."/>
            <person name="Kohn T."/>
            <person name="Peeters S.H."/>
            <person name="Heuer A."/>
            <person name="Rast P."/>
            <person name="Oberbeckmann S."/>
            <person name="Bunk B."/>
            <person name="Jeske O."/>
            <person name="Meyerdierks A."/>
            <person name="Storesund J.E."/>
            <person name="Kallscheuer N."/>
            <person name="Luecker S."/>
            <person name="Lage O.M."/>
            <person name="Pohl T."/>
            <person name="Merkel B.J."/>
            <person name="Hornburger P."/>
            <person name="Mueller R.-W."/>
            <person name="Bruemmer F."/>
            <person name="Labrenz M."/>
            <person name="Spormann A.M."/>
            <person name="Op Den Camp H."/>
            <person name="Overmann J."/>
            <person name="Amann R."/>
            <person name="Jetten M.S.M."/>
            <person name="Mascher T."/>
            <person name="Medema M.H."/>
            <person name="Devos D.P."/>
            <person name="Kaster A.-K."/>
            <person name="Ovreas L."/>
            <person name="Rohde M."/>
            <person name="Galperin M.Y."/>
            <person name="Jogler C."/>
        </authorList>
    </citation>
    <scope>NUCLEOTIDE SEQUENCE [LARGE SCALE GENOMIC DNA]</scope>
    <source>
        <strain evidence="1 2">Pla52n</strain>
    </source>
</reference>
<sequence>MKCTGERESCITVCLRLSPVPREFCCYAIEELTLLGWLRRIFATVCCESDVEWEFGSYPDDTVGQLLSNARAVGDDLKRSRTVHHQLTFPTIDLASSFRDRVPISWSTNVKQRVNGDGWICECTRDMTPQRRTLAEHSRLLWGIALSVHPTLWAYLGMSDCSGENFWYVAPPMLSHESVA</sequence>
<evidence type="ECO:0000313" key="1">
    <source>
        <dbReference type="EMBL" id="TWT98385.1"/>
    </source>
</evidence>
<dbReference type="SUPFAM" id="SSF89946">
    <property type="entry name" value="Hypothetical protein VC0424"/>
    <property type="match status" value="1"/>
</dbReference>
<keyword evidence="2" id="KW-1185">Reference proteome</keyword>
<protein>
    <submittedName>
        <fullName evidence="1">Uncharacterized protein</fullName>
    </submittedName>
</protein>
<dbReference type="InterPro" id="IPR036701">
    <property type="entry name" value="RraB-like_sf"/>
</dbReference>
<name>A0A5C6AGS1_9BACT</name>
<proteinExistence type="predicted"/>
<organism evidence="1 2">
    <name type="scientific">Stieleria varia</name>
    <dbReference type="NCBI Taxonomy" id="2528005"/>
    <lineage>
        <taxon>Bacteria</taxon>
        <taxon>Pseudomonadati</taxon>
        <taxon>Planctomycetota</taxon>
        <taxon>Planctomycetia</taxon>
        <taxon>Pirellulales</taxon>
        <taxon>Pirellulaceae</taxon>
        <taxon>Stieleria</taxon>
    </lineage>
</organism>
<dbReference type="OrthoDB" id="278945at2"/>
<gene>
    <name evidence="1" type="ORF">Pla52n_48980</name>
</gene>
<comment type="caution">
    <text evidence="1">The sequence shown here is derived from an EMBL/GenBank/DDBJ whole genome shotgun (WGS) entry which is preliminary data.</text>
</comment>
<evidence type="ECO:0000313" key="2">
    <source>
        <dbReference type="Proteomes" id="UP000320176"/>
    </source>
</evidence>
<accession>A0A5C6AGS1</accession>